<accession>A0A642USD3</accession>
<comment type="caution">
    <text evidence="2">The sequence shown here is derived from an EMBL/GenBank/DDBJ whole genome shotgun (WGS) entry which is preliminary data.</text>
</comment>
<feature type="region of interest" description="Disordered" evidence="1">
    <location>
        <begin position="31"/>
        <end position="59"/>
    </location>
</feature>
<dbReference type="Proteomes" id="UP000761534">
    <property type="component" value="Unassembled WGS sequence"/>
</dbReference>
<name>A0A642USD3_9ASCO</name>
<evidence type="ECO:0000313" key="2">
    <source>
        <dbReference type="EMBL" id="KAA8904518.1"/>
    </source>
</evidence>
<sequence length="140" mass="15894">MSVTPQTVQQPAPATTPLAYVRIPKVALNQREVSQTTGPTVVKVPQVKKDQNSEDEDNKDYTQLVENLLNCDRQKGECNQYFQEAKQIDSRDRMGFLFDVTKVAVSMKSNGDNRGDELSDKIQNVETLWGQQYLDNKKNN</sequence>
<reference evidence="2" key="1">
    <citation type="journal article" date="2019" name="G3 (Bethesda)">
        <title>Genome Assemblies of Two Rare Opportunistic Yeast Pathogens: Diutina rugosa (syn. Candida rugosa) and Trichomonascus ciferrii (syn. Candida ciferrii).</title>
        <authorList>
            <person name="Mixao V."/>
            <person name="Saus E."/>
            <person name="Hansen A.P."/>
            <person name="Lass-Florl C."/>
            <person name="Gabaldon T."/>
        </authorList>
    </citation>
    <scope>NUCLEOTIDE SEQUENCE</scope>
    <source>
        <strain evidence="2">CBS 4856</strain>
    </source>
</reference>
<dbReference type="VEuPathDB" id="FungiDB:TRICI_005463"/>
<gene>
    <name evidence="2" type="ORF">TRICI_005463</name>
</gene>
<protein>
    <submittedName>
        <fullName evidence="2">Uncharacterized protein</fullName>
    </submittedName>
</protein>
<dbReference type="AlphaFoldDB" id="A0A642USD3"/>
<organism evidence="2 3">
    <name type="scientific">Trichomonascus ciferrii</name>
    <dbReference type="NCBI Taxonomy" id="44093"/>
    <lineage>
        <taxon>Eukaryota</taxon>
        <taxon>Fungi</taxon>
        <taxon>Dikarya</taxon>
        <taxon>Ascomycota</taxon>
        <taxon>Saccharomycotina</taxon>
        <taxon>Dipodascomycetes</taxon>
        <taxon>Dipodascales</taxon>
        <taxon>Trichomonascaceae</taxon>
        <taxon>Trichomonascus</taxon>
        <taxon>Trichomonascus ciferrii complex</taxon>
    </lineage>
</organism>
<keyword evidence="3" id="KW-1185">Reference proteome</keyword>
<evidence type="ECO:0000313" key="3">
    <source>
        <dbReference type="Proteomes" id="UP000761534"/>
    </source>
</evidence>
<evidence type="ECO:0000256" key="1">
    <source>
        <dbReference type="SAM" id="MobiDB-lite"/>
    </source>
</evidence>
<proteinExistence type="predicted"/>
<dbReference type="EMBL" id="SWFS01000429">
    <property type="protein sequence ID" value="KAA8904518.1"/>
    <property type="molecule type" value="Genomic_DNA"/>
</dbReference>